<dbReference type="HAMAP" id="MF_01830">
    <property type="entry name" value="Hydro_lyase"/>
    <property type="match status" value="1"/>
</dbReference>
<name>A0A7S0STY9_9STRA</name>
<dbReference type="EMBL" id="HBFD01002083">
    <property type="protein sequence ID" value="CAD8715361.1"/>
    <property type="molecule type" value="Transcribed_RNA"/>
</dbReference>
<keyword evidence="2" id="KW-0456">Lyase</keyword>
<dbReference type="Gene3D" id="3.30.2040.10">
    <property type="entry name" value="PSTPO5379-like domain"/>
    <property type="match status" value="1"/>
</dbReference>
<protein>
    <recommendedName>
        <fullName evidence="4">Hydro-lyase</fullName>
    </recommendedName>
</protein>
<dbReference type="FunFam" id="3.30.2040.10:FF:000001">
    <property type="entry name" value="D-glutamate cyclase, mitochondrial"/>
    <property type="match status" value="1"/>
</dbReference>
<dbReference type="AlphaFoldDB" id="A0A7S0STY9"/>
<dbReference type="Gene3D" id="3.40.1640.10">
    <property type="entry name" value="PSTPO5379-like"/>
    <property type="match status" value="1"/>
</dbReference>
<dbReference type="PANTHER" id="PTHR32022:SF10">
    <property type="entry name" value="D-GLUTAMATE CYCLASE, MITOCHONDRIAL"/>
    <property type="match status" value="1"/>
</dbReference>
<reference evidence="3" key="1">
    <citation type="submission" date="2021-01" db="EMBL/GenBank/DDBJ databases">
        <authorList>
            <person name="Corre E."/>
            <person name="Pelletier E."/>
            <person name="Niang G."/>
            <person name="Scheremetjew M."/>
            <person name="Finn R."/>
            <person name="Kale V."/>
            <person name="Holt S."/>
            <person name="Cochrane G."/>
            <person name="Meng A."/>
            <person name="Brown T."/>
            <person name="Cohen L."/>
        </authorList>
    </citation>
    <scope>NUCLEOTIDE SEQUENCE</scope>
    <source>
        <strain evidence="3">UTEXLB2642</strain>
    </source>
</reference>
<dbReference type="InterPro" id="IPR038021">
    <property type="entry name" value="Putative_hydro-lyase"/>
</dbReference>
<accession>A0A7S0STY9</accession>
<gene>
    <name evidence="3" type="ORF">CNEB1095_LOCUS1313</name>
</gene>
<proteinExistence type="inferred from homology"/>
<evidence type="ECO:0008006" key="4">
    <source>
        <dbReference type="Google" id="ProtNLM"/>
    </source>
</evidence>
<evidence type="ECO:0000256" key="2">
    <source>
        <dbReference type="ARBA" id="ARBA00023239"/>
    </source>
</evidence>
<comment type="similarity">
    <text evidence="1">Belongs to the D-glutamate cyclase family.</text>
</comment>
<evidence type="ECO:0000256" key="1">
    <source>
        <dbReference type="ARBA" id="ARBA00007896"/>
    </source>
</evidence>
<dbReference type="InterPro" id="IPR009906">
    <property type="entry name" value="D-Glu_cyclase"/>
</dbReference>
<dbReference type="InterPro" id="IPR016938">
    <property type="entry name" value="UPF0317"/>
</dbReference>
<dbReference type="NCBIfam" id="NF003969">
    <property type="entry name" value="PRK05463.1"/>
    <property type="match status" value="1"/>
</dbReference>
<dbReference type="PIRSF" id="PIRSF029755">
    <property type="entry name" value="UCP029755"/>
    <property type="match status" value="1"/>
</dbReference>
<dbReference type="GO" id="GO:0016829">
    <property type="term" value="F:lyase activity"/>
    <property type="evidence" value="ECO:0007669"/>
    <property type="project" value="UniProtKB-KW"/>
</dbReference>
<organism evidence="3">
    <name type="scientific">Chromulina nebulosa</name>
    <dbReference type="NCBI Taxonomy" id="96789"/>
    <lineage>
        <taxon>Eukaryota</taxon>
        <taxon>Sar</taxon>
        <taxon>Stramenopiles</taxon>
        <taxon>Ochrophyta</taxon>
        <taxon>Chrysophyceae</taxon>
        <taxon>Chromulinales</taxon>
        <taxon>Chromulinaceae</taxon>
        <taxon>Chromulina</taxon>
    </lineage>
</organism>
<dbReference type="Pfam" id="PF07286">
    <property type="entry name" value="D-Glu_cyclase"/>
    <property type="match status" value="1"/>
</dbReference>
<dbReference type="PANTHER" id="PTHR32022">
    <property type="entry name" value="D-GLUTAMATE CYCLASE, MITOCHONDRIAL"/>
    <property type="match status" value="1"/>
</dbReference>
<evidence type="ECO:0000313" key="3">
    <source>
        <dbReference type="EMBL" id="CAD8715361.1"/>
    </source>
</evidence>
<dbReference type="SUPFAM" id="SSF160920">
    <property type="entry name" value="PSTPO5379-like"/>
    <property type="match status" value="1"/>
</dbReference>
<sequence length="258" mass="28549">MQSPIEVRNACRSKKFTSQTSGLAPGYAQANLCILSKSDAFDFLLFCQRNSKSCPLIDVLEPGQRIYTSNLQDIDITTDLPKYRVYIDGKLTEEVIDISNYWRDDFVTFIIGCSFSFEEALIKCGLEVRHITEGKNVPMYNTNISCRSAGKFSGKLVVSMRPFTSDQAIAAVQITSKYPRVHGSPIHIGDPSSIGIVDINKPDYGDSITIKDNELPVFWACGVTPQAIVMNSKPSICITHAPGHMLVLDIMNEQLALS</sequence>